<protein>
    <recommendedName>
        <fullName evidence="12">Phosphate-binding protein</fullName>
    </recommendedName>
</protein>
<keyword evidence="5 12" id="KW-0813">Transport</keyword>
<dbReference type="EMBL" id="MZGV01000050">
    <property type="protein sequence ID" value="OPJ59101.1"/>
    <property type="molecule type" value="Genomic_DNA"/>
</dbReference>
<reference evidence="14 15" key="1">
    <citation type="submission" date="2017-03" db="EMBL/GenBank/DDBJ databases">
        <title>Genome sequence of Clostridium oryzae DSM 28571.</title>
        <authorList>
            <person name="Poehlein A."/>
            <person name="Daniel R."/>
        </authorList>
    </citation>
    <scope>NUCLEOTIDE SEQUENCE [LARGE SCALE GENOMIC DNA]</scope>
    <source>
        <strain evidence="14 15">DSM 28571</strain>
    </source>
</reference>
<comment type="subcellular location">
    <subcellularLocation>
        <location evidence="2 12">Cell membrane</location>
        <topology evidence="2 12">Lipid-anchor</topology>
    </subcellularLocation>
</comment>
<dbReference type="Gene3D" id="3.40.190.10">
    <property type="entry name" value="Periplasmic binding protein-like II"/>
    <property type="match status" value="2"/>
</dbReference>
<keyword evidence="8 12" id="KW-0732">Signal</keyword>
<evidence type="ECO:0000256" key="12">
    <source>
        <dbReference type="RuleBase" id="RU367119"/>
    </source>
</evidence>
<keyword evidence="9" id="KW-0472">Membrane</keyword>
<dbReference type="GO" id="GO:0042301">
    <property type="term" value="F:phosphate ion binding"/>
    <property type="evidence" value="ECO:0007669"/>
    <property type="project" value="UniProtKB-UniRule"/>
</dbReference>
<dbReference type="InterPro" id="IPR024370">
    <property type="entry name" value="PBP_domain"/>
</dbReference>
<name>A0A1V4IGH8_9CLOT</name>
<dbReference type="GO" id="GO:0005886">
    <property type="term" value="C:plasma membrane"/>
    <property type="evidence" value="ECO:0007669"/>
    <property type="project" value="UniProtKB-SubCell"/>
</dbReference>
<evidence type="ECO:0000256" key="10">
    <source>
        <dbReference type="ARBA" id="ARBA00023139"/>
    </source>
</evidence>
<feature type="chain" id="PRO_5039743628" description="Phosphate-binding protein" evidence="12">
    <location>
        <begin position="24"/>
        <end position="303"/>
    </location>
</feature>
<comment type="function">
    <text evidence="12">Involved in the system for phosphate transport across the cytoplasmic membrane.</text>
</comment>
<evidence type="ECO:0000256" key="9">
    <source>
        <dbReference type="ARBA" id="ARBA00023136"/>
    </source>
</evidence>
<dbReference type="RefSeq" id="WP_079426738.1">
    <property type="nucleotide sequence ID" value="NZ_MZGV01000050.1"/>
</dbReference>
<evidence type="ECO:0000256" key="4">
    <source>
        <dbReference type="ARBA" id="ARBA00011529"/>
    </source>
</evidence>
<dbReference type="PROSITE" id="PS51257">
    <property type="entry name" value="PROKAR_LIPOPROTEIN"/>
    <property type="match status" value="1"/>
</dbReference>
<dbReference type="AlphaFoldDB" id="A0A1V4IGH8"/>
<evidence type="ECO:0000313" key="15">
    <source>
        <dbReference type="Proteomes" id="UP000190080"/>
    </source>
</evidence>
<dbReference type="PANTHER" id="PTHR30570">
    <property type="entry name" value="PERIPLASMIC PHOSPHATE BINDING COMPONENT OF PHOSPHATE ABC TRANSPORTER"/>
    <property type="match status" value="1"/>
</dbReference>
<evidence type="ECO:0000259" key="13">
    <source>
        <dbReference type="Pfam" id="PF12849"/>
    </source>
</evidence>
<dbReference type="GO" id="GO:0006817">
    <property type="term" value="P:phosphate ion transport"/>
    <property type="evidence" value="ECO:0007669"/>
    <property type="project" value="UniProtKB-UniRule"/>
</dbReference>
<keyword evidence="11 12" id="KW-0449">Lipoprotein</keyword>
<dbReference type="Proteomes" id="UP000190080">
    <property type="component" value="Unassembled WGS sequence"/>
</dbReference>
<keyword evidence="15" id="KW-1185">Reference proteome</keyword>
<dbReference type="CDD" id="cd13653">
    <property type="entry name" value="PBP2_phosphate_like_1"/>
    <property type="match status" value="1"/>
</dbReference>
<dbReference type="STRING" id="1450648.CLORY_34300"/>
<keyword evidence="6 12" id="KW-1003">Cell membrane</keyword>
<proteinExistence type="inferred from homology"/>
<gene>
    <name evidence="14" type="primary">pstS1</name>
    <name evidence="14" type="ORF">CLORY_34300</name>
</gene>
<evidence type="ECO:0000256" key="5">
    <source>
        <dbReference type="ARBA" id="ARBA00022448"/>
    </source>
</evidence>
<comment type="subunit">
    <text evidence="4 12">The complex is composed of two ATP-binding proteins (PstB), two transmembrane proteins (PstC and PstA) and a solute-binding protein (PstS).</text>
</comment>
<evidence type="ECO:0000256" key="1">
    <source>
        <dbReference type="ARBA" id="ARBA00002841"/>
    </source>
</evidence>
<dbReference type="NCBIfam" id="TIGR02136">
    <property type="entry name" value="ptsS_2"/>
    <property type="match status" value="1"/>
</dbReference>
<dbReference type="PANTHER" id="PTHR30570:SF4">
    <property type="entry name" value="PHOSPHATE-BINDING PROTEIN PSTS 1"/>
    <property type="match status" value="1"/>
</dbReference>
<keyword evidence="10 12" id="KW-0564">Palmitate</keyword>
<sequence length="303" mass="32221">MKKKNLRLIVSALGIFMVVGLFAGCTKKAENNTNKSTTSSKSGSEIKGSITASGSTALQPLALTASQQFTAKYPDATVNVQAGGSGVGLTQVSEGNVQIGNSDITAEEKLGADDAKALVDHKVCVVGFAAVANEKVKVDNLTKQQLIDIFTGKIKNWKEVGGQNLKIHLITRPDGSGSKAIFEKYGLNGAKEATGVSLTEDSSGTVASAVKETEGSISYLASSFLNSAQNTKGLKVLKYEGLEMNKENITSGKYPIWAYEHMYTKGEATGVAKAFIEFLTSEDVKPQILKLGYYPVDEMKTSR</sequence>
<dbReference type="OrthoDB" id="9790048at2"/>
<evidence type="ECO:0000256" key="7">
    <source>
        <dbReference type="ARBA" id="ARBA00022592"/>
    </source>
</evidence>
<evidence type="ECO:0000256" key="8">
    <source>
        <dbReference type="ARBA" id="ARBA00022729"/>
    </source>
</evidence>
<comment type="similarity">
    <text evidence="3 12">Belongs to the PstS family.</text>
</comment>
<comment type="function">
    <text evidence="1">Part of the ABC transporter complex PstSACB involved in phosphate import.</text>
</comment>
<keyword evidence="7 12" id="KW-0592">Phosphate transport</keyword>
<feature type="domain" description="PBP" evidence="13">
    <location>
        <begin position="41"/>
        <end position="282"/>
    </location>
</feature>
<organism evidence="14 15">
    <name type="scientific">Clostridium oryzae</name>
    <dbReference type="NCBI Taxonomy" id="1450648"/>
    <lineage>
        <taxon>Bacteria</taxon>
        <taxon>Bacillati</taxon>
        <taxon>Bacillota</taxon>
        <taxon>Clostridia</taxon>
        <taxon>Eubacteriales</taxon>
        <taxon>Clostridiaceae</taxon>
        <taxon>Clostridium</taxon>
    </lineage>
</organism>
<feature type="signal peptide" evidence="12">
    <location>
        <begin position="1"/>
        <end position="23"/>
    </location>
</feature>
<dbReference type="SUPFAM" id="SSF53850">
    <property type="entry name" value="Periplasmic binding protein-like II"/>
    <property type="match status" value="1"/>
</dbReference>
<dbReference type="InterPro" id="IPR050811">
    <property type="entry name" value="Phosphate_ABC_transporter"/>
</dbReference>
<evidence type="ECO:0000256" key="2">
    <source>
        <dbReference type="ARBA" id="ARBA00004193"/>
    </source>
</evidence>
<evidence type="ECO:0000256" key="3">
    <source>
        <dbReference type="ARBA" id="ARBA00008725"/>
    </source>
</evidence>
<evidence type="ECO:0000256" key="6">
    <source>
        <dbReference type="ARBA" id="ARBA00022475"/>
    </source>
</evidence>
<evidence type="ECO:0000256" key="11">
    <source>
        <dbReference type="ARBA" id="ARBA00023288"/>
    </source>
</evidence>
<dbReference type="InterPro" id="IPR011862">
    <property type="entry name" value="Phos-bd"/>
</dbReference>
<comment type="caution">
    <text evidence="14">The sequence shown here is derived from an EMBL/GenBank/DDBJ whole genome shotgun (WGS) entry which is preliminary data.</text>
</comment>
<dbReference type="Pfam" id="PF12849">
    <property type="entry name" value="PBP_like_2"/>
    <property type="match status" value="1"/>
</dbReference>
<accession>A0A1V4IGH8</accession>
<evidence type="ECO:0000313" key="14">
    <source>
        <dbReference type="EMBL" id="OPJ59101.1"/>
    </source>
</evidence>